<organism evidence="8">
    <name type="scientific">metagenome</name>
    <dbReference type="NCBI Taxonomy" id="256318"/>
    <lineage>
        <taxon>unclassified sequences</taxon>
        <taxon>metagenomes</taxon>
    </lineage>
</organism>
<dbReference type="GO" id="GO:0005524">
    <property type="term" value="F:ATP binding"/>
    <property type="evidence" value="ECO:0007669"/>
    <property type="project" value="UniProtKB-KW"/>
</dbReference>
<keyword evidence="5" id="KW-1278">Translocase</keyword>
<dbReference type="PANTHER" id="PTHR43499">
    <property type="entry name" value="ABC TRANSPORTER I FAMILY MEMBER 1"/>
    <property type="match status" value="1"/>
</dbReference>
<sequence>MTVSSLAALPDQLPDARAVFAGRGLACERGGRRVFQGLSFTVCAGEALVLVGRNGSGKSSLLRLMAGLSRPAQGSLTWNAGDIADDSEAHHGRLHLIGHQDAIKPALTVNENLGFWARYRGAGPCASARIADALRAFALERLAELPARYLSQGQRRRLSLCRLLASPAQLWLLDEPRAGLDRAASASLDGALAHHRAAGGIAVVVLHAEDHPPEARVLDFDAVKAGG</sequence>
<evidence type="ECO:0000256" key="2">
    <source>
        <dbReference type="ARBA" id="ARBA00022741"/>
    </source>
</evidence>
<evidence type="ECO:0000256" key="3">
    <source>
        <dbReference type="ARBA" id="ARBA00022748"/>
    </source>
</evidence>
<dbReference type="InterPro" id="IPR017871">
    <property type="entry name" value="ABC_transporter-like_CS"/>
</dbReference>
<dbReference type="GO" id="GO:0017004">
    <property type="term" value="P:cytochrome complex assembly"/>
    <property type="evidence" value="ECO:0007669"/>
    <property type="project" value="UniProtKB-KW"/>
</dbReference>
<dbReference type="Gene3D" id="3.40.50.300">
    <property type="entry name" value="P-loop containing nucleotide triphosphate hydrolases"/>
    <property type="match status" value="1"/>
</dbReference>
<keyword evidence="3" id="KW-0201">Cytochrome c-type biogenesis</keyword>
<accession>A0A380TF50</accession>
<dbReference type="GO" id="GO:0016887">
    <property type="term" value="F:ATP hydrolysis activity"/>
    <property type="evidence" value="ECO:0007669"/>
    <property type="project" value="InterPro"/>
</dbReference>
<dbReference type="SMART" id="SM00382">
    <property type="entry name" value="AAA"/>
    <property type="match status" value="1"/>
</dbReference>
<dbReference type="PROSITE" id="PS00211">
    <property type="entry name" value="ABC_TRANSPORTER_1"/>
    <property type="match status" value="1"/>
</dbReference>
<evidence type="ECO:0000256" key="1">
    <source>
        <dbReference type="ARBA" id="ARBA00022448"/>
    </source>
</evidence>
<gene>
    <name evidence="8" type="primary">ccmA</name>
    <name evidence="8" type="ORF">DF3PB_3490006</name>
</gene>
<evidence type="ECO:0000256" key="4">
    <source>
        <dbReference type="ARBA" id="ARBA00022840"/>
    </source>
</evidence>
<evidence type="ECO:0000256" key="5">
    <source>
        <dbReference type="ARBA" id="ARBA00022967"/>
    </source>
</evidence>
<name>A0A380TF50_9ZZZZ</name>
<dbReference type="Pfam" id="PF00005">
    <property type="entry name" value="ABC_tran"/>
    <property type="match status" value="1"/>
</dbReference>
<keyword evidence="2" id="KW-0547">Nucleotide-binding</keyword>
<dbReference type="SUPFAM" id="SSF52540">
    <property type="entry name" value="P-loop containing nucleoside triphosphate hydrolases"/>
    <property type="match status" value="1"/>
</dbReference>
<keyword evidence="8" id="KW-0378">Hydrolase</keyword>
<dbReference type="AlphaFoldDB" id="A0A380TF50"/>
<evidence type="ECO:0000256" key="6">
    <source>
        <dbReference type="ARBA" id="ARBA00023136"/>
    </source>
</evidence>
<dbReference type="GO" id="GO:0022857">
    <property type="term" value="F:transmembrane transporter activity"/>
    <property type="evidence" value="ECO:0007669"/>
    <property type="project" value="InterPro"/>
</dbReference>
<dbReference type="PROSITE" id="PS50893">
    <property type="entry name" value="ABC_TRANSPORTER_2"/>
    <property type="match status" value="1"/>
</dbReference>
<protein>
    <submittedName>
        <fullName evidence="8">Cytochrome c biogenesis ATP-binding export protein CcmA</fullName>
        <ecNumber evidence="8">3.6.3.41</ecNumber>
    </submittedName>
</protein>
<proteinExistence type="predicted"/>
<dbReference type="InterPro" id="IPR003593">
    <property type="entry name" value="AAA+_ATPase"/>
</dbReference>
<dbReference type="NCBIfam" id="TIGR01189">
    <property type="entry name" value="ccmA"/>
    <property type="match status" value="1"/>
</dbReference>
<dbReference type="InterPro" id="IPR027417">
    <property type="entry name" value="P-loop_NTPase"/>
</dbReference>
<dbReference type="InterPro" id="IPR005895">
    <property type="entry name" value="ABC_transptr_haem_export_CcmA"/>
</dbReference>
<keyword evidence="4 8" id="KW-0067">ATP-binding</keyword>
<evidence type="ECO:0000313" key="8">
    <source>
        <dbReference type="EMBL" id="SUS06926.1"/>
    </source>
</evidence>
<dbReference type="PANTHER" id="PTHR43499:SF1">
    <property type="entry name" value="ABC TRANSPORTER I FAMILY MEMBER 1"/>
    <property type="match status" value="1"/>
</dbReference>
<dbReference type="InterPro" id="IPR003439">
    <property type="entry name" value="ABC_transporter-like_ATP-bd"/>
</dbReference>
<feature type="domain" description="ABC transporter" evidence="7">
    <location>
        <begin position="13"/>
        <end position="225"/>
    </location>
</feature>
<keyword evidence="6" id="KW-0472">Membrane</keyword>
<dbReference type="EC" id="3.6.3.41" evidence="8"/>
<keyword evidence="1" id="KW-0813">Transport</keyword>
<dbReference type="EMBL" id="UIDG01000278">
    <property type="protein sequence ID" value="SUS06926.1"/>
    <property type="molecule type" value="Genomic_DNA"/>
</dbReference>
<evidence type="ECO:0000259" key="7">
    <source>
        <dbReference type="PROSITE" id="PS50893"/>
    </source>
</evidence>
<reference evidence="8" key="1">
    <citation type="submission" date="2018-07" db="EMBL/GenBank/DDBJ databases">
        <authorList>
            <person name="Quirk P.G."/>
            <person name="Krulwich T.A."/>
        </authorList>
    </citation>
    <scope>NUCLEOTIDE SEQUENCE</scope>
</reference>